<proteinExistence type="predicted"/>
<dbReference type="Pfam" id="PF13193">
    <property type="entry name" value="AMP-binding_C"/>
    <property type="match status" value="1"/>
</dbReference>
<dbReference type="InterPro" id="IPR042099">
    <property type="entry name" value="ANL_N_sf"/>
</dbReference>
<dbReference type="InterPro" id="IPR020845">
    <property type="entry name" value="AMP-binding_CS"/>
</dbReference>
<protein>
    <submittedName>
        <fullName evidence="3">Long-chain acyl-CoA synthetase</fullName>
        <ecNumber evidence="3">6.2.1.3</ecNumber>
    </submittedName>
</protein>
<dbReference type="InterPro" id="IPR000873">
    <property type="entry name" value="AMP-dep_synth/lig_dom"/>
</dbReference>
<dbReference type="Gene3D" id="3.40.50.12780">
    <property type="entry name" value="N-terminal domain of ligase-like"/>
    <property type="match status" value="1"/>
</dbReference>
<dbReference type="InterPro" id="IPR050237">
    <property type="entry name" value="ATP-dep_AMP-bd_enzyme"/>
</dbReference>
<dbReference type="PROSITE" id="PS00455">
    <property type="entry name" value="AMP_BINDING"/>
    <property type="match status" value="1"/>
</dbReference>
<dbReference type="EC" id="6.2.1.3" evidence="3"/>
<keyword evidence="3" id="KW-0436">Ligase</keyword>
<comment type="caution">
    <text evidence="3">The sequence shown here is derived from an EMBL/GenBank/DDBJ whole genome shotgun (WGS) entry which is preliminary data.</text>
</comment>
<organism evidence="3 4">
    <name type="scientific">Alkalibacillus filiformis</name>
    <dbReference type="NCBI Taxonomy" id="200990"/>
    <lineage>
        <taxon>Bacteria</taxon>
        <taxon>Bacillati</taxon>
        <taxon>Bacillota</taxon>
        <taxon>Bacilli</taxon>
        <taxon>Bacillales</taxon>
        <taxon>Bacillaceae</taxon>
        <taxon>Alkalibacillus</taxon>
    </lineage>
</organism>
<keyword evidence="4" id="KW-1185">Reference proteome</keyword>
<dbReference type="RefSeq" id="WP_307067651.1">
    <property type="nucleotide sequence ID" value="NZ_JAUSUP010000003.1"/>
</dbReference>
<dbReference type="SUPFAM" id="SSF56801">
    <property type="entry name" value="Acetyl-CoA synthetase-like"/>
    <property type="match status" value="1"/>
</dbReference>
<name>A0ABU0DTC8_9BACI</name>
<sequence>MKIIDPYSHHAVKQPDRPAIVTDDKIIYYHEWEKIVRQTAAAFSNEPAVHNRVAIFLPNGHLFLQVFAGASAAGWANVVGDMKWSKSEVEARLNEVEPDIIVADESMKDVFQNQDAKIIFSGEISEWVHTHNDWQPDEKANAPFYIGFTSGSTGQPKAFVRSHQSWVESFKCNQIDLGMTAEDHVLIPGSFVNSIFIYGALSTLYIGGTVYVLNKFSTSRLMNVLKNNPISVIYVVPTMIHALINDGWKGVQQLTFISTGAKLLPSVKNEMKGHFPHASIYEFYGASELSFITVLKDDNQMTYADSVGQAFHNVEIKICGDDGKEVPPGETGVLYVRSKMLFDGYINNQGETDNVLDGDWATVHDIAKKDENDFIYILGRKNDMILYGGINIYPQEIEEVLNRVDSVEEVVVFGAKDAYWGEKVAAYIKGDVTIRELKKHCRDHLSSYKIPRIWRKVDRFPYTSGGKISRTEVKNWLEEGKHEKSRDR</sequence>
<dbReference type="Proteomes" id="UP001236723">
    <property type="component" value="Unassembled WGS sequence"/>
</dbReference>
<dbReference type="Pfam" id="PF00501">
    <property type="entry name" value="AMP-binding"/>
    <property type="match status" value="1"/>
</dbReference>
<evidence type="ECO:0000259" key="1">
    <source>
        <dbReference type="Pfam" id="PF00501"/>
    </source>
</evidence>
<dbReference type="Gene3D" id="3.30.300.30">
    <property type="match status" value="1"/>
</dbReference>
<dbReference type="PANTHER" id="PTHR43767">
    <property type="entry name" value="LONG-CHAIN-FATTY-ACID--COA LIGASE"/>
    <property type="match status" value="1"/>
</dbReference>
<dbReference type="EMBL" id="JAUSUP010000003">
    <property type="protein sequence ID" value="MDQ0351708.1"/>
    <property type="molecule type" value="Genomic_DNA"/>
</dbReference>
<dbReference type="InterPro" id="IPR025110">
    <property type="entry name" value="AMP-bd_C"/>
</dbReference>
<dbReference type="NCBIfam" id="NF005797">
    <property type="entry name" value="PRK07638.1"/>
    <property type="match status" value="1"/>
</dbReference>
<dbReference type="GO" id="GO:0004467">
    <property type="term" value="F:long-chain fatty acid-CoA ligase activity"/>
    <property type="evidence" value="ECO:0007669"/>
    <property type="project" value="UniProtKB-EC"/>
</dbReference>
<evidence type="ECO:0000313" key="4">
    <source>
        <dbReference type="Proteomes" id="UP001236723"/>
    </source>
</evidence>
<reference evidence="3 4" key="1">
    <citation type="submission" date="2023-07" db="EMBL/GenBank/DDBJ databases">
        <title>Genomic Encyclopedia of Type Strains, Phase IV (KMG-IV): sequencing the most valuable type-strain genomes for metagenomic binning, comparative biology and taxonomic classification.</title>
        <authorList>
            <person name="Goeker M."/>
        </authorList>
    </citation>
    <scope>NUCLEOTIDE SEQUENCE [LARGE SCALE GENOMIC DNA]</scope>
    <source>
        <strain evidence="3 4">DSM 15448</strain>
    </source>
</reference>
<gene>
    <name evidence="3" type="ORF">J2R98_001525</name>
</gene>
<dbReference type="PANTHER" id="PTHR43767:SF1">
    <property type="entry name" value="NONRIBOSOMAL PEPTIDE SYNTHASE PES1 (EUROFUNG)-RELATED"/>
    <property type="match status" value="1"/>
</dbReference>
<evidence type="ECO:0000313" key="3">
    <source>
        <dbReference type="EMBL" id="MDQ0351708.1"/>
    </source>
</evidence>
<accession>A0ABU0DTC8</accession>
<evidence type="ECO:0000259" key="2">
    <source>
        <dbReference type="Pfam" id="PF13193"/>
    </source>
</evidence>
<dbReference type="InterPro" id="IPR045851">
    <property type="entry name" value="AMP-bd_C_sf"/>
</dbReference>
<feature type="domain" description="AMP-binding enzyme C-terminal" evidence="2">
    <location>
        <begin position="396"/>
        <end position="467"/>
    </location>
</feature>
<feature type="domain" description="AMP-dependent synthetase/ligase" evidence="1">
    <location>
        <begin position="9"/>
        <end position="345"/>
    </location>
</feature>